<feature type="domain" description="Phosphofructokinase" evidence="16">
    <location>
        <begin position="4"/>
        <end position="275"/>
    </location>
</feature>
<feature type="binding site" evidence="15">
    <location>
        <position position="243"/>
    </location>
    <ligand>
        <name>substrate</name>
        <note>ligand shared between dimeric partners</note>
    </ligand>
</feature>
<keyword evidence="8 15" id="KW-0479">Metal-binding</keyword>
<evidence type="ECO:0000256" key="12">
    <source>
        <dbReference type="ARBA" id="ARBA00022842"/>
    </source>
</evidence>
<accession>A0A926ES24</accession>
<dbReference type="PIRSF" id="PIRSF000532">
    <property type="entry name" value="ATP_PFK_prok"/>
    <property type="match status" value="1"/>
</dbReference>
<dbReference type="EC" id="2.7.1.11" evidence="15"/>
<dbReference type="PROSITE" id="PS00433">
    <property type="entry name" value="PHOSPHOFRUCTOKINASE"/>
    <property type="match status" value="1"/>
</dbReference>
<comment type="cofactor">
    <cofactor evidence="1 15">
        <name>Mg(2+)</name>
        <dbReference type="ChEBI" id="CHEBI:18420"/>
    </cofactor>
</comment>
<dbReference type="GO" id="GO:0048029">
    <property type="term" value="F:monosaccharide binding"/>
    <property type="evidence" value="ECO:0007669"/>
    <property type="project" value="TreeGrafter"/>
</dbReference>
<keyword evidence="18" id="KW-1185">Reference proteome</keyword>
<keyword evidence="6 15" id="KW-0021">Allosteric enzyme</keyword>
<dbReference type="Gene3D" id="3.40.50.460">
    <property type="entry name" value="Phosphofructokinase domain"/>
    <property type="match status" value="1"/>
</dbReference>
<dbReference type="SUPFAM" id="SSF53784">
    <property type="entry name" value="Phosphofructokinase"/>
    <property type="match status" value="1"/>
</dbReference>
<feature type="binding site" evidence="15">
    <location>
        <begin position="72"/>
        <end position="73"/>
    </location>
    <ligand>
        <name>ATP</name>
        <dbReference type="ChEBI" id="CHEBI:30616"/>
    </ligand>
</feature>
<evidence type="ECO:0000256" key="6">
    <source>
        <dbReference type="ARBA" id="ARBA00022533"/>
    </source>
</evidence>
<feature type="binding site" description="in other chain" evidence="15">
    <location>
        <position position="154"/>
    </location>
    <ligand>
        <name>ADP</name>
        <dbReference type="ChEBI" id="CHEBI:456216"/>
        <note>allosteric activator; ligand shared between dimeric partners</note>
    </ligand>
</feature>
<dbReference type="GO" id="GO:0061621">
    <property type="term" value="P:canonical glycolysis"/>
    <property type="evidence" value="ECO:0007669"/>
    <property type="project" value="TreeGrafter"/>
</dbReference>
<gene>
    <name evidence="15 17" type="primary">pfkA</name>
    <name evidence="17" type="ORF">H8707_00080</name>
</gene>
<dbReference type="Proteomes" id="UP000601171">
    <property type="component" value="Unassembled WGS sequence"/>
</dbReference>
<evidence type="ECO:0000256" key="10">
    <source>
        <dbReference type="ARBA" id="ARBA00022777"/>
    </source>
</evidence>
<evidence type="ECO:0000256" key="13">
    <source>
        <dbReference type="ARBA" id="ARBA00023152"/>
    </source>
</evidence>
<keyword evidence="7 15" id="KW-0808">Transferase</keyword>
<feature type="binding site" description="in other chain" evidence="15">
    <location>
        <begin position="125"/>
        <end position="127"/>
    </location>
    <ligand>
        <name>substrate</name>
        <note>ligand shared between dimeric partners</note>
    </ligand>
</feature>
<evidence type="ECO:0000256" key="15">
    <source>
        <dbReference type="HAMAP-Rule" id="MF_00339"/>
    </source>
</evidence>
<evidence type="ECO:0000313" key="17">
    <source>
        <dbReference type="EMBL" id="MBC8586641.1"/>
    </source>
</evidence>
<comment type="similarity">
    <text evidence="15">Belongs to the phosphofructokinase type A (PFKA) family. ATP-dependent PFK group I subfamily. Prokaryotic clade 'B1' sub-subfamily.</text>
</comment>
<keyword evidence="9 15" id="KW-0547">Nucleotide-binding</keyword>
<dbReference type="FunFam" id="3.40.50.450:FF:000001">
    <property type="entry name" value="ATP-dependent 6-phosphofructokinase"/>
    <property type="match status" value="1"/>
</dbReference>
<comment type="activity regulation">
    <text evidence="15">Allosterically activated by ADP and other diphosphonucleosides, and allosterically inhibited by phosphoenolpyruvate.</text>
</comment>
<feature type="binding site" description="in other chain" evidence="15">
    <location>
        <begin position="169"/>
        <end position="171"/>
    </location>
    <ligand>
        <name>substrate</name>
        <note>ligand shared between dimeric partners</note>
    </ligand>
</feature>
<comment type="subunit">
    <text evidence="15">Homotetramer.</text>
</comment>
<feature type="binding site" evidence="15">
    <location>
        <position position="11"/>
    </location>
    <ligand>
        <name>ATP</name>
        <dbReference type="ChEBI" id="CHEBI:30616"/>
    </ligand>
</feature>
<evidence type="ECO:0000256" key="1">
    <source>
        <dbReference type="ARBA" id="ARBA00001946"/>
    </source>
</evidence>
<feature type="binding site" description="in other chain" evidence="15">
    <location>
        <begin position="249"/>
        <end position="252"/>
    </location>
    <ligand>
        <name>substrate</name>
        <note>ligand shared between dimeric partners</note>
    </ligand>
</feature>
<comment type="function">
    <text evidence="2 15">Catalyzes the phosphorylation of D-fructose 6-phosphate to fructose 1,6-bisphosphate by ATP, the first committing step of glycolysis.</text>
</comment>
<dbReference type="InterPro" id="IPR035966">
    <property type="entry name" value="PKF_sf"/>
</dbReference>
<sequence length="319" mass="34317">MKTIGVLTSGGDAPGMNAAIRGVIRTGIYNNMRMMGVKHGFNGLITGDIDDMDISSVSDIIQRGGTILRTARCDEFKTEEGQKKAINVLEVFNIDGLIILGGDGSLRGAKALSDKGIPTIGVPCTIDNDLGYTDYSIGFYTAVETVVDAISKIRDTSYSHGRSNIVEVMGRHCGDIALYSGLAGGVESILLPEVPFDIDSICKKVIQGKNRGKLHNIIVLAEGVSNAYDVAKQILDKTGIETRVTVLGHIQRGGSPVPFDRILASEMGKMAVELLMEDKSGRALGVKCNDIFDMDISEALEVEKQFDVNRYNTAKILSI</sequence>
<evidence type="ECO:0000256" key="8">
    <source>
        <dbReference type="ARBA" id="ARBA00022723"/>
    </source>
</evidence>
<dbReference type="PRINTS" id="PR00476">
    <property type="entry name" value="PHFRCTKINASE"/>
</dbReference>
<feature type="binding site" description="in other chain" evidence="15">
    <location>
        <position position="211"/>
    </location>
    <ligand>
        <name>ADP</name>
        <dbReference type="ChEBI" id="CHEBI:456216"/>
        <note>allosteric activator; ligand shared between dimeric partners</note>
    </ligand>
</feature>
<comment type="catalytic activity">
    <reaction evidence="14 15">
        <text>beta-D-fructose 6-phosphate + ATP = beta-D-fructose 1,6-bisphosphate + ADP + H(+)</text>
        <dbReference type="Rhea" id="RHEA:16109"/>
        <dbReference type="ChEBI" id="CHEBI:15378"/>
        <dbReference type="ChEBI" id="CHEBI:30616"/>
        <dbReference type="ChEBI" id="CHEBI:32966"/>
        <dbReference type="ChEBI" id="CHEBI:57634"/>
        <dbReference type="ChEBI" id="CHEBI:456216"/>
        <dbReference type="EC" id="2.7.1.11"/>
    </reaction>
</comment>
<keyword evidence="12 15" id="KW-0460">Magnesium</keyword>
<evidence type="ECO:0000256" key="7">
    <source>
        <dbReference type="ARBA" id="ARBA00022679"/>
    </source>
</evidence>
<evidence type="ECO:0000256" key="3">
    <source>
        <dbReference type="ARBA" id="ARBA00004496"/>
    </source>
</evidence>
<feature type="binding site" evidence="15">
    <location>
        <begin position="102"/>
        <end position="105"/>
    </location>
    <ligand>
        <name>ATP</name>
        <dbReference type="ChEBI" id="CHEBI:30616"/>
    </ligand>
</feature>
<dbReference type="NCBIfam" id="TIGR02482">
    <property type="entry name" value="PFKA_ATP"/>
    <property type="match status" value="1"/>
</dbReference>
<dbReference type="InterPro" id="IPR012828">
    <property type="entry name" value="PFKA_ATP_prok"/>
</dbReference>
<proteinExistence type="inferred from homology"/>
<comment type="caution">
    <text evidence="15">Lacks conserved residue(s) required for the propagation of feature annotation.</text>
</comment>
<dbReference type="AlphaFoldDB" id="A0A926ES24"/>
<dbReference type="Pfam" id="PF00365">
    <property type="entry name" value="PFK"/>
    <property type="match status" value="1"/>
</dbReference>
<feature type="binding site" description="in other chain" evidence="15">
    <location>
        <begin position="213"/>
        <end position="215"/>
    </location>
    <ligand>
        <name>ADP</name>
        <dbReference type="ChEBI" id="CHEBI:456216"/>
        <note>allosteric activator; ligand shared between dimeric partners</note>
    </ligand>
</feature>
<dbReference type="InterPro" id="IPR015912">
    <property type="entry name" value="Phosphofructokinase_CS"/>
</dbReference>
<evidence type="ECO:0000256" key="5">
    <source>
        <dbReference type="ARBA" id="ARBA00022490"/>
    </source>
</evidence>
<evidence type="ECO:0000313" key="18">
    <source>
        <dbReference type="Proteomes" id="UP000601171"/>
    </source>
</evidence>
<dbReference type="HAMAP" id="MF_00339">
    <property type="entry name" value="Phosphofructokinase_I_B1"/>
    <property type="match status" value="1"/>
</dbReference>
<dbReference type="GO" id="GO:0016208">
    <property type="term" value="F:AMP binding"/>
    <property type="evidence" value="ECO:0007669"/>
    <property type="project" value="TreeGrafter"/>
</dbReference>
<name>A0A926ES24_9FIRM</name>
<dbReference type="Gene3D" id="3.40.50.450">
    <property type="match status" value="1"/>
</dbReference>
<evidence type="ECO:0000256" key="14">
    <source>
        <dbReference type="ARBA" id="ARBA00048070"/>
    </source>
</evidence>
<feature type="binding site" evidence="15">
    <location>
        <position position="103"/>
    </location>
    <ligand>
        <name>Mg(2+)</name>
        <dbReference type="ChEBI" id="CHEBI:18420"/>
        <note>catalytic</note>
    </ligand>
</feature>
<dbReference type="EMBL" id="JACRTG010000001">
    <property type="protein sequence ID" value="MBC8586641.1"/>
    <property type="molecule type" value="Genomic_DNA"/>
</dbReference>
<evidence type="ECO:0000256" key="2">
    <source>
        <dbReference type="ARBA" id="ARBA00002659"/>
    </source>
</evidence>
<dbReference type="NCBIfam" id="NF002872">
    <property type="entry name" value="PRK03202.1"/>
    <property type="match status" value="1"/>
</dbReference>
<dbReference type="PANTHER" id="PTHR13697">
    <property type="entry name" value="PHOSPHOFRUCTOKINASE"/>
    <property type="match status" value="1"/>
</dbReference>
<dbReference type="GO" id="GO:0003872">
    <property type="term" value="F:6-phosphofructokinase activity"/>
    <property type="evidence" value="ECO:0007669"/>
    <property type="project" value="UniProtKB-UniRule"/>
</dbReference>
<reference evidence="17" key="1">
    <citation type="submission" date="2020-08" db="EMBL/GenBank/DDBJ databases">
        <title>Genome public.</title>
        <authorList>
            <person name="Liu C."/>
            <person name="Sun Q."/>
        </authorList>
    </citation>
    <scope>NUCLEOTIDE SEQUENCE</scope>
    <source>
        <strain evidence="17">BX21</strain>
    </source>
</reference>
<keyword evidence="10 15" id="KW-0418">Kinase</keyword>
<dbReference type="GO" id="GO:0005945">
    <property type="term" value="C:6-phosphofructokinase complex"/>
    <property type="evidence" value="ECO:0007669"/>
    <property type="project" value="TreeGrafter"/>
</dbReference>
<comment type="caution">
    <text evidence="17">The sequence shown here is derived from an EMBL/GenBank/DDBJ whole genome shotgun (WGS) entry which is preliminary data.</text>
</comment>
<evidence type="ECO:0000256" key="11">
    <source>
        <dbReference type="ARBA" id="ARBA00022840"/>
    </source>
</evidence>
<evidence type="ECO:0000256" key="9">
    <source>
        <dbReference type="ARBA" id="ARBA00022741"/>
    </source>
</evidence>
<feature type="binding site" description="in other chain" evidence="15">
    <location>
        <begin position="185"/>
        <end position="187"/>
    </location>
    <ligand>
        <name>ADP</name>
        <dbReference type="ChEBI" id="CHEBI:456216"/>
        <note>allosteric activator; ligand shared between dimeric partners</note>
    </ligand>
</feature>
<dbReference type="PANTHER" id="PTHR13697:SF4">
    <property type="entry name" value="ATP-DEPENDENT 6-PHOSPHOFRUCTOKINASE"/>
    <property type="match status" value="1"/>
</dbReference>
<organism evidence="17 18">
    <name type="scientific">Paratissierella segnis</name>
    <dbReference type="NCBI Taxonomy" id="2763679"/>
    <lineage>
        <taxon>Bacteria</taxon>
        <taxon>Bacillati</taxon>
        <taxon>Bacillota</taxon>
        <taxon>Tissierellia</taxon>
        <taxon>Tissierellales</taxon>
        <taxon>Tissierellaceae</taxon>
        <taxon>Paratissierella</taxon>
    </lineage>
</organism>
<comment type="pathway">
    <text evidence="4 15">Carbohydrate degradation; glycolysis; D-glyceraldehyde 3-phosphate and glycerone phosphate from D-glucose: step 3/4.</text>
</comment>
<dbReference type="InterPro" id="IPR000023">
    <property type="entry name" value="Phosphofructokinase_dom"/>
</dbReference>
<dbReference type="FunFam" id="3.40.50.460:FF:000002">
    <property type="entry name" value="ATP-dependent 6-phosphofructokinase"/>
    <property type="match status" value="1"/>
</dbReference>
<dbReference type="GO" id="GO:0005524">
    <property type="term" value="F:ATP binding"/>
    <property type="evidence" value="ECO:0007669"/>
    <property type="project" value="UniProtKB-UniRule"/>
</dbReference>
<feature type="binding site" evidence="15">
    <location>
        <position position="162"/>
    </location>
    <ligand>
        <name>substrate</name>
        <note>ligand shared between dimeric partners</note>
    </ligand>
</feature>
<feature type="active site" description="Proton acceptor" evidence="15">
    <location>
        <position position="127"/>
    </location>
</feature>
<dbReference type="GO" id="GO:0042802">
    <property type="term" value="F:identical protein binding"/>
    <property type="evidence" value="ECO:0007669"/>
    <property type="project" value="TreeGrafter"/>
</dbReference>
<keyword evidence="13 15" id="KW-0324">Glycolysis</keyword>
<protein>
    <recommendedName>
        <fullName evidence="15">ATP-dependent 6-phosphofructokinase</fullName>
        <shortName evidence="15">ATP-PFK</shortName>
        <shortName evidence="15">Phosphofructokinase</shortName>
        <ecNumber evidence="15">2.7.1.11</ecNumber>
    </recommendedName>
    <alternativeName>
        <fullName evidence="15">Phosphohexokinase</fullName>
    </alternativeName>
</protein>
<dbReference type="GO" id="GO:0046872">
    <property type="term" value="F:metal ion binding"/>
    <property type="evidence" value="ECO:0007669"/>
    <property type="project" value="UniProtKB-KW"/>
</dbReference>
<keyword evidence="11 15" id="KW-0067">ATP-binding</keyword>
<evidence type="ECO:0000259" key="16">
    <source>
        <dbReference type="Pfam" id="PF00365"/>
    </source>
</evidence>
<dbReference type="RefSeq" id="WP_262428103.1">
    <property type="nucleotide sequence ID" value="NZ_JACRTG010000001.1"/>
</dbReference>
<feature type="binding site" evidence="15">
    <location>
        <begin position="21"/>
        <end position="25"/>
    </location>
    <ligand>
        <name>ADP</name>
        <dbReference type="ChEBI" id="CHEBI:456216"/>
        <note>allosteric activator; ligand shared between dimeric partners</note>
    </ligand>
</feature>
<dbReference type="GO" id="GO:0030388">
    <property type="term" value="P:fructose 1,6-bisphosphate metabolic process"/>
    <property type="evidence" value="ECO:0007669"/>
    <property type="project" value="TreeGrafter"/>
</dbReference>
<dbReference type="InterPro" id="IPR022953">
    <property type="entry name" value="ATP_PFK"/>
</dbReference>
<comment type="subcellular location">
    <subcellularLocation>
        <location evidence="3 15">Cytoplasm</location>
    </subcellularLocation>
</comment>
<keyword evidence="5 15" id="KW-0963">Cytoplasm</keyword>
<dbReference type="GO" id="GO:0006002">
    <property type="term" value="P:fructose 6-phosphate metabolic process"/>
    <property type="evidence" value="ECO:0007669"/>
    <property type="project" value="UniProtKB-UniRule"/>
</dbReference>
<feature type="binding site" description="in other chain" evidence="15">
    <location>
        <position position="222"/>
    </location>
    <ligand>
        <name>substrate</name>
        <note>ligand shared between dimeric partners</note>
    </ligand>
</feature>
<evidence type="ECO:0000256" key="4">
    <source>
        <dbReference type="ARBA" id="ARBA00004679"/>
    </source>
</evidence>
<dbReference type="GO" id="GO:0070095">
    <property type="term" value="F:fructose-6-phosphate binding"/>
    <property type="evidence" value="ECO:0007669"/>
    <property type="project" value="TreeGrafter"/>
</dbReference>
<dbReference type="InterPro" id="IPR012003">
    <property type="entry name" value="ATP_PFK_prok-type"/>
</dbReference>